<evidence type="ECO:0000256" key="3">
    <source>
        <dbReference type="ARBA" id="ARBA00022448"/>
    </source>
</evidence>
<organism evidence="10 11">
    <name type="scientific">Ilex paraguariensis</name>
    <name type="common">yerba mate</name>
    <dbReference type="NCBI Taxonomy" id="185542"/>
    <lineage>
        <taxon>Eukaryota</taxon>
        <taxon>Viridiplantae</taxon>
        <taxon>Streptophyta</taxon>
        <taxon>Embryophyta</taxon>
        <taxon>Tracheophyta</taxon>
        <taxon>Spermatophyta</taxon>
        <taxon>Magnoliopsida</taxon>
        <taxon>eudicotyledons</taxon>
        <taxon>Gunneridae</taxon>
        <taxon>Pentapetalae</taxon>
        <taxon>asterids</taxon>
        <taxon>campanulids</taxon>
        <taxon>Aquifoliales</taxon>
        <taxon>Aquifoliaceae</taxon>
        <taxon>Ilex</taxon>
    </lineage>
</organism>
<evidence type="ECO:0000256" key="7">
    <source>
        <dbReference type="ARBA" id="ARBA00044504"/>
    </source>
</evidence>
<evidence type="ECO:0000256" key="2">
    <source>
        <dbReference type="ARBA" id="ARBA00010992"/>
    </source>
</evidence>
<evidence type="ECO:0000313" key="11">
    <source>
        <dbReference type="Proteomes" id="UP001642360"/>
    </source>
</evidence>
<feature type="domain" description="Major facilitator superfamily (MFS) profile" evidence="9">
    <location>
        <begin position="1"/>
        <end position="85"/>
    </location>
</feature>
<dbReference type="InterPro" id="IPR045262">
    <property type="entry name" value="STP/PLT_plant"/>
</dbReference>
<feature type="transmembrane region" description="Helical" evidence="8">
    <location>
        <begin position="62"/>
        <end position="81"/>
    </location>
</feature>
<gene>
    <name evidence="10" type="ORF">ILEXP_LOCUS32088</name>
</gene>
<comment type="caution">
    <text evidence="10">The sequence shown here is derived from an EMBL/GenBank/DDBJ whole genome shotgun (WGS) entry which is preliminary data.</text>
</comment>
<name>A0ABC8T7T3_9AQUA</name>
<dbReference type="Gene3D" id="1.20.1250.20">
    <property type="entry name" value="MFS general substrate transporter like domains"/>
    <property type="match status" value="1"/>
</dbReference>
<proteinExistence type="inferred from homology"/>
<dbReference type="SUPFAM" id="SSF103473">
    <property type="entry name" value="MFS general substrate transporter"/>
    <property type="match status" value="1"/>
</dbReference>
<comment type="similarity">
    <text evidence="2">Belongs to the major facilitator superfamily. Sugar transporter (TC 2.A.1.1) family.</text>
</comment>
<comment type="similarity">
    <text evidence="7">Belongs to the major facilitator superfamily. Phosphate:H(+) symporter (TC 2.A.1.9) family.</text>
</comment>
<dbReference type="AlphaFoldDB" id="A0ABC8T7T3"/>
<sequence>MMCCFFATFGCSPGPLTWLVPGERPTEIRPVGQGICVAVNFIITFVLSQISLTMLCHLKYGIFLLYAGLTLVMTIVVAYFVPETIGIPLKSMNAVWKQHWQQTASAASADYIWVDNGSPEYT</sequence>
<keyword evidence="6 8" id="KW-0472">Membrane</keyword>
<evidence type="ECO:0000256" key="6">
    <source>
        <dbReference type="ARBA" id="ARBA00023136"/>
    </source>
</evidence>
<keyword evidence="5 8" id="KW-1133">Transmembrane helix</keyword>
<dbReference type="EMBL" id="CAUOFW020003959">
    <property type="protein sequence ID" value="CAK9163123.1"/>
    <property type="molecule type" value="Genomic_DNA"/>
</dbReference>
<evidence type="ECO:0000313" key="10">
    <source>
        <dbReference type="EMBL" id="CAK9163123.1"/>
    </source>
</evidence>
<reference evidence="10 11" key="1">
    <citation type="submission" date="2024-02" db="EMBL/GenBank/DDBJ databases">
        <authorList>
            <person name="Vignale AGUSTIN F."/>
            <person name="Sosa J E."/>
            <person name="Modenutti C."/>
        </authorList>
    </citation>
    <scope>NUCLEOTIDE SEQUENCE [LARGE SCALE GENOMIC DNA]</scope>
</reference>
<dbReference type="Proteomes" id="UP001642360">
    <property type="component" value="Unassembled WGS sequence"/>
</dbReference>
<dbReference type="GO" id="GO:0016020">
    <property type="term" value="C:membrane"/>
    <property type="evidence" value="ECO:0007669"/>
    <property type="project" value="UniProtKB-SubCell"/>
</dbReference>
<keyword evidence="11" id="KW-1185">Reference proteome</keyword>
<dbReference type="Pfam" id="PF00083">
    <property type="entry name" value="Sugar_tr"/>
    <property type="match status" value="1"/>
</dbReference>
<comment type="subcellular location">
    <subcellularLocation>
        <location evidence="1">Membrane</location>
        <topology evidence="1">Multi-pass membrane protein</topology>
    </subcellularLocation>
</comment>
<evidence type="ECO:0000259" key="9">
    <source>
        <dbReference type="PROSITE" id="PS50850"/>
    </source>
</evidence>
<protein>
    <recommendedName>
        <fullName evidence="9">Major facilitator superfamily (MFS) profile domain-containing protein</fullName>
    </recommendedName>
</protein>
<dbReference type="InterPro" id="IPR036259">
    <property type="entry name" value="MFS_trans_sf"/>
</dbReference>
<feature type="transmembrane region" description="Helical" evidence="8">
    <location>
        <begin position="32"/>
        <end position="55"/>
    </location>
</feature>
<dbReference type="PANTHER" id="PTHR23500:SF44">
    <property type="entry name" value="SUGAR TRANSPORT PROTEIN 5"/>
    <property type="match status" value="1"/>
</dbReference>
<accession>A0ABC8T7T3</accession>
<evidence type="ECO:0000256" key="5">
    <source>
        <dbReference type="ARBA" id="ARBA00022989"/>
    </source>
</evidence>
<dbReference type="PANTHER" id="PTHR23500">
    <property type="entry name" value="SOLUTE CARRIER FAMILY 2, FACILITATED GLUCOSE TRANSPORTER"/>
    <property type="match status" value="1"/>
</dbReference>
<keyword evidence="3" id="KW-0813">Transport</keyword>
<keyword evidence="4 8" id="KW-0812">Transmembrane</keyword>
<evidence type="ECO:0000256" key="1">
    <source>
        <dbReference type="ARBA" id="ARBA00004141"/>
    </source>
</evidence>
<dbReference type="PROSITE" id="PS50850">
    <property type="entry name" value="MFS"/>
    <property type="match status" value="1"/>
</dbReference>
<dbReference type="InterPro" id="IPR005828">
    <property type="entry name" value="MFS_sugar_transport-like"/>
</dbReference>
<evidence type="ECO:0000256" key="8">
    <source>
        <dbReference type="SAM" id="Phobius"/>
    </source>
</evidence>
<dbReference type="InterPro" id="IPR020846">
    <property type="entry name" value="MFS_dom"/>
</dbReference>
<evidence type="ECO:0000256" key="4">
    <source>
        <dbReference type="ARBA" id="ARBA00022692"/>
    </source>
</evidence>